<dbReference type="RefSeq" id="WP_120384274.1">
    <property type="nucleotide sequence ID" value="NZ_RAXT01000020.1"/>
</dbReference>
<dbReference type="OrthoDB" id="6693996at2"/>
<sequence>MDYVYQVEIYHLQRLLGRFITGNNFPEKDLSEFIRLIEGKDQQIKVYKGTNEKRILLVENGTTKIFSTHYELEPYDDYNRTEIV</sequence>
<evidence type="ECO:0000313" key="1">
    <source>
        <dbReference type="EMBL" id="RKG37453.1"/>
    </source>
</evidence>
<dbReference type="Proteomes" id="UP000280405">
    <property type="component" value="Unassembled WGS sequence"/>
</dbReference>
<dbReference type="AlphaFoldDB" id="A0A3A8F9U5"/>
<accession>A0A3A8F9U5</accession>
<dbReference type="EMBL" id="RAXT01000020">
    <property type="protein sequence ID" value="RKG37453.1"/>
    <property type="molecule type" value="Genomic_DNA"/>
</dbReference>
<evidence type="ECO:0000313" key="2">
    <source>
        <dbReference type="Proteomes" id="UP000280405"/>
    </source>
</evidence>
<organism evidence="1 2">
    <name type="scientific">Acinetobacter rongchengensis</name>
    <dbReference type="NCBI Taxonomy" id="2419601"/>
    <lineage>
        <taxon>Bacteria</taxon>
        <taxon>Pseudomonadati</taxon>
        <taxon>Pseudomonadota</taxon>
        <taxon>Gammaproteobacteria</taxon>
        <taxon>Moraxellales</taxon>
        <taxon>Moraxellaceae</taxon>
        <taxon>Acinetobacter</taxon>
    </lineage>
</organism>
<reference evidence="1 2" key="1">
    <citation type="submission" date="2018-09" db="EMBL/GenBank/DDBJ databases">
        <title>The draft genome of Acinetobacter spp. strains.</title>
        <authorList>
            <person name="Qin J."/>
            <person name="Feng Y."/>
            <person name="Zong Z."/>
        </authorList>
    </citation>
    <scope>NUCLEOTIDE SEQUENCE [LARGE SCALE GENOMIC DNA]</scope>
    <source>
        <strain evidence="1 2">WCHAc060115</strain>
    </source>
</reference>
<proteinExistence type="predicted"/>
<gene>
    <name evidence="1" type="ORF">D7V20_10665</name>
</gene>
<name>A0A3A8F9U5_9GAMM</name>
<comment type="caution">
    <text evidence="1">The sequence shown here is derived from an EMBL/GenBank/DDBJ whole genome shotgun (WGS) entry which is preliminary data.</text>
</comment>
<protein>
    <submittedName>
        <fullName evidence="1">Uncharacterized protein</fullName>
    </submittedName>
</protein>
<keyword evidence="2" id="KW-1185">Reference proteome</keyword>